<proteinExistence type="predicted"/>
<feature type="compositionally biased region" description="Basic and acidic residues" evidence="1">
    <location>
        <begin position="108"/>
        <end position="122"/>
    </location>
</feature>
<feature type="region of interest" description="Disordered" evidence="1">
    <location>
        <begin position="165"/>
        <end position="214"/>
    </location>
</feature>
<dbReference type="Proteomes" id="UP000000763">
    <property type="component" value="Chromosome 7"/>
</dbReference>
<reference evidence="3" key="2">
    <citation type="journal article" date="2008" name="Nucleic Acids Res.">
        <title>The rice annotation project database (RAP-DB): 2008 update.</title>
        <authorList>
            <consortium name="The rice annotation project (RAP)"/>
        </authorList>
    </citation>
    <scope>GENOME REANNOTATION</scope>
    <source>
        <strain evidence="3">cv. Nipponbare</strain>
    </source>
</reference>
<sequence length="214" mass="22913">MTDRATPLCPPPSMLDHSKISQKFTQAFKNPQKFTSTIYSKKFPFTQAFKQHRNKQKFEVVVAALPPSTSAAAGDPVTSVVAAVDPASPVVGTVGSGRSRARGGGGDDSWRRWRREWEKESPLLDPSPAPSSSPRHTAEPAGSVAQAIIIAEPAGCVAHHRIQPHPVARGPRLPAPLDPPPRHKLRRSRALPDASPTAGSNPSPSPAAQDSLRR</sequence>
<evidence type="ECO:0000313" key="3">
    <source>
        <dbReference type="Proteomes" id="UP000000763"/>
    </source>
</evidence>
<organism evidence="2 3">
    <name type="scientific">Oryza sativa subsp. japonica</name>
    <name type="common">Rice</name>
    <dbReference type="NCBI Taxonomy" id="39947"/>
    <lineage>
        <taxon>Eukaryota</taxon>
        <taxon>Viridiplantae</taxon>
        <taxon>Streptophyta</taxon>
        <taxon>Embryophyta</taxon>
        <taxon>Tracheophyta</taxon>
        <taxon>Spermatophyta</taxon>
        <taxon>Magnoliopsida</taxon>
        <taxon>Liliopsida</taxon>
        <taxon>Poales</taxon>
        <taxon>Poaceae</taxon>
        <taxon>BOP clade</taxon>
        <taxon>Oryzoideae</taxon>
        <taxon>Oryzeae</taxon>
        <taxon>Oryzinae</taxon>
        <taxon>Oryza</taxon>
        <taxon>Oryza sativa</taxon>
    </lineage>
</organism>
<protein>
    <submittedName>
        <fullName evidence="2">Uncharacterized protein</fullName>
    </submittedName>
</protein>
<name>Q8H3H9_ORYSJ</name>
<reference evidence="3" key="1">
    <citation type="journal article" date="2005" name="Nature">
        <title>The map-based sequence of the rice genome.</title>
        <authorList>
            <consortium name="International rice genome sequencing project (IRGSP)"/>
            <person name="Matsumoto T."/>
            <person name="Wu J."/>
            <person name="Kanamori H."/>
            <person name="Katayose Y."/>
            <person name="Fujisawa M."/>
            <person name="Namiki N."/>
            <person name="Mizuno H."/>
            <person name="Yamamoto K."/>
            <person name="Antonio B.A."/>
            <person name="Baba T."/>
            <person name="Sakata K."/>
            <person name="Nagamura Y."/>
            <person name="Aoki H."/>
            <person name="Arikawa K."/>
            <person name="Arita K."/>
            <person name="Bito T."/>
            <person name="Chiden Y."/>
            <person name="Fujitsuka N."/>
            <person name="Fukunaka R."/>
            <person name="Hamada M."/>
            <person name="Harada C."/>
            <person name="Hayashi A."/>
            <person name="Hijishita S."/>
            <person name="Honda M."/>
            <person name="Hosokawa S."/>
            <person name="Ichikawa Y."/>
            <person name="Idonuma A."/>
            <person name="Iijima M."/>
            <person name="Ikeda M."/>
            <person name="Ikeno M."/>
            <person name="Ito K."/>
            <person name="Ito S."/>
            <person name="Ito T."/>
            <person name="Ito Y."/>
            <person name="Ito Y."/>
            <person name="Iwabuchi A."/>
            <person name="Kamiya K."/>
            <person name="Karasawa W."/>
            <person name="Kurita K."/>
            <person name="Katagiri S."/>
            <person name="Kikuta A."/>
            <person name="Kobayashi H."/>
            <person name="Kobayashi N."/>
            <person name="Machita K."/>
            <person name="Maehara T."/>
            <person name="Masukawa M."/>
            <person name="Mizubayashi T."/>
            <person name="Mukai Y."/>
            <person name="Nagasaki H."/>
            <person name="Nagata Y."/>
            <person name="Naito S."/>
            <person name="Nakashima M."/>
            <person name="Nakama Y."/>
            <person name="Nakamichi Y."/>
            <person name="Nakamura M."/>
            <person name="Meguro A."/>
            <person name="Negishi M."/>
            <person name="Ohta I."/>
            <person name="Ohta T."/>
            <person name="Okamoto M."/>
            <person name="Ono N."/>
            <person name="Saji S."/>
            <person name="Sakaguchi M."/>
            <person name="Sakai K."/>
            <person name="Shibata M."/>
            <person name="Shimokawa T."/>
            <person name="Song J."/>
            <person name="Takazaki Y."/>
            <person name="Terasawa K."/>
            <person name="Tsugane M."/>
            <person name="Tsuji K."/>
            <person name="Ueda S."/>
            <person name="Waki K."/>
            <person name="Yamagata H."/>
            <person name="Yamamoto M."/>
            <person name="Yamamoto S."/>
            <person name="Yamane H."/>
            <person name="Yoshiki S."/>
            <person name="Yoshihara R."/>
            <person name="Yukawa K."/>
            <person name="Zhong H."/>
            <person name="Yano M."/>
            <person name="Yuan Q."/>
            <person name="Ouyang S."/>
            <person name="Liu J."/>
            <person name="Jones K.M."/>
            <person name="Gansberger K."/>
            <person name="Moffat K."/>
            <person name="Hill J."/>
            <person name="Bera J."/>
            <person name="Fadrosh D."/>
            <person name="Jin S."/>
            <person name="Johri S."/>
            <person name="Kim M."/>
            <person name="Overton L."/>
            <person name="Reardon M."/>
            <person name="Tsitrin T."/>
            <person name="Vuong H."/>
            <person name="Weaver B."/>
            <person name="Ciecko A."/>
            <person name="Tallon L."/>
            <person name="Jackson J."/>
            <person name="Pai G."/>
            <person name="Aken S.V."/>
            <person name="Utterback T."/>
            <person name="Reidmuller S."/>
            <person name="Feldblyum T."/>
            <person name="Hsiao J."/>
            <person name="Zismann V."/>
            <person name="Iobst S."/>
            <person name="de Vazeille A.R."/>
            <person name="Buell C.R."/>
            <person name="Ying K."/>
            <person name="Li Y."/>
            <person name="Lu T."/>
            <person name="Huang Y."/>
            <person name="Zhao Q."/>
            <person name="Feng Q."/>
            <person name="Zhang L."/>
            <person name="Zhu J."/>
            <person name="Weng Q."/>
            <person name="Mu J."/>
            <person name="Lu Y."/>
            <person name="Fan D."/>
            <person name="Liu Y."/>
            <person name="Guan J."/>
            <person name="Zhang Y."/>
            <person name="Yu S."/>
            <person name="Liu X."/>
            <person name="Zhang Y."/>
            <person name="Hong G."/>
            <person name="Han B."/>
            <person name="Choisne N."/>
            <person name="Demange N."/>
            <person name="Orjeda G."/>
            <person name="Samain S."/>
            <person name="Cattolico L."/>
            <person name="Pelletier E."/>
            <person name="Couloux A."/>
            <person name="Segurens B."/>
            <person name="Wincker P."/>
            <person name="D'Hont A."/>
            <person name="Scarpelli C."/>
            <person name="Weissenbach J."/>
            <person name="Salanoubat M."/>
            <person name="Quetier F."/>
            <person name="Yu Y."/>
            <person name="Kim H.R."/>
            <person name="Rambo T."/>
            <person name="Currie J."/>
            <person name="Collura K."/>
            <person name="Luo M."/>
            <person name="Yang T."/>
            <person name="Ammiraju J.S.S."/>
            <person name="Engler F."/>
            <person name="Soderlund C."/>
            <person name="Wing R.A."/>
            <person name="Palmer L.E."/>
            <person name="de la Bastide M."/>
            <person name="Spiegel L."/>
            <person name="Nascimento L."/>
            <person name="Zutavern T."/>
            <person name="O'Shaughnessy A."/>
            <person name="Dike S."/>
            <person name="Dedhia N."/>
            <person name="Preston R."/>
            <person name="Balija V."/>
            <person name="McCombie W.R."/>
            <person name="Chow T."/>
            <person name="Chen H."/>
            <person name="Chung M."/>
            <person name="Chen C."/>
            <person name="Shaw J."/>
            <person name="Wu H."/>
            <person name="Hsiao K."/>
            <person name="Chao Y."/>
            <person name="Chu M."/>
            <person name="Cheng C."/>
            <person name="Hour A."/>
            <person name="Lee P."/>
            <person name="Lin S."/>
            <person name="Lin Y."/>
            <person name="Liou J."/>
            <person name="Liu S."/>
            <person name="Hsing Y."/>
            <person name="Raghuvanshi S."/>
            <person name="Mohanty A."/>
            <person name="Bharti A.K."/>
            <person name="Gaur A."/>
            <person name="Gupta V."/>
            <person name="Kumar D."/>
            <person name="Ravi V."/>
            <person name="Vij S."/>
            <person name="Kapur A."/>
            <person name="Khurana P."/>
            <person name="Khurana P."/>
            <person name="Khurana J.P."/>
            <person name="Tyagi A.K."/>
            <person name="Gaikwad K."/>
            <person name="Singh A."/>
            <person name="Dalal V."/>
            <person name="Srivastava S."/>
            <person name="Dixit A."/>
            <person name="Pal A.K."/>
            <person name="Ghazi I.A."/>
            <person name="Yadav M."/>
            <person name="Pandit A."/>
            <person name="Bhargava A."/>
            <person name="Sureshbabu K."/>
            <person name="Batra K."/>
            <person name="Sharma T.R."/>
            <person name="Mohapatra T."/>
            <person name="Singh N.K."/>
            <person name="Messing J."/>
            <person name="Nelson A.B."/>
            <person name="Fuks G."/>
            <person name="Kavchok S."/>
            <person name="Keizer G."/>
            <person name="Linton E."/>
            <person name="Llaca V."/>
            <person name="Song R."/>
            <person name="Tanyolac B."/>
            <person name="Young S."/>
            <person name="Ho-Il K."/>
            <person name="Hahn J.H."/>
            <person name="Sangsakoo G."/>
            <person name="Vanavichit A."/>
            <person name="de Mattos Luiz.A.T."/>
            <person name="Zimmer P.D."/>
            <person name="Malone G."/>
            <person name="Dellagostin O."/>
            <person name="de Oliveira A.C."/>
            <person name="Bevan M."/>
            <person name="Bancroft I."/>
            <person name="Minx P."/>
            <person name="Cordum H."/>
            <person name="Wilson R."/>
            <person name="Cheng Z."/>
            <person name="Jin W."/>
            <person name="Jiang J."/>
            <person name="Leong S.A."/>
            <person name="Iwama H."/>
            <person name="Gojobori T."/>
            <person name="Itoh T."/>
            <person name="Niimura Y."/>
            <person name="Fujii Y."/>
            <person name="Habara T."/>
            <person name="Sakai H."/>
            <person name="Sato Y."/>
            <person name="Wilson G."/>
            <person name="Kumar K."/>
            <person name="McCouch S."/>
            <person name="Juretic N."/>
            <person name="Hoen D."/>
            <person name="Wright S."/>
            <person name="Bruskiewich R."/>
            <person name="Bureau T."/>
            <person name="Miyao A."/>
            <person name="Hirochika H."/>
            <person name="Nishikawa T."/>
            <person name="Kadowaki K."/>
            <person name="Sugiura M."/>
            <person name="Burr B."/>
            <person name="Sasaki T."/>
        </authorList>
    </citation>
    <scope>NUCLEOTIDE SEQUENCE [LARGE SCALE GENOMIC DNA]</scope>
    <source>
        <strain evidence="3">cv. Nipponbare</strain>
    </source>
</reference>
<evidence type="ECO:0000313" key="2">
    <source>
        <dbReference type="EMBL" id="BAC16693.1"/>
    </source>
</evidence>
<accession>Q8H3H9</accession>
<evidence type="ECO:0000256" key="1">
    <source>
        <dbReference type="SAM" id="MobiDB-lite"/>
    </source>
</evidence>
<feature type="compositionally biased region" description="Polar residues" evidence="1">
    <location>
        <begin position="197"/>
        <end position="208"/>
    </location>
</feature>
<dbReference type="EMBL" id="AP005127">
    <property type="protein sequence ID" value="BAC16693.1"/>
    <property type="molecule type" value="Genomic_DNA"/>
</dbReference>
<feature type="region of interest" description="Disordered" evidence="1">
    <location>
        <begin position="92"/>
        <end position="142"/>
    </location>
</feature>
<gene>
    <name evidence="2" type="primary">OSJNBb0062D12.105</name>
</gene>
<dbReference type="AlphaFoldDB" id="Q8H3H9"/>